<dbReference type="Proteomes" id="UP000077412">
    <property type="component" value="Chromosome"/>
</dbReference>
<dbReference type="InterPro" id="IPR029033">
    <property type="entry name" value="His_PPase_superfam"/>
</dbReference>
<dbReference type="KEGG" id="far:ABE41_004015"/>
<dbReference type="STRING" id="255247.ABE41_004015"/>
<evidence type="ECO:0008006" key="4">
    <source>
        <dbReference type="Google" id="ProtNLM"/>
    </source>
</evidence>
<reference evidence="2 3" key="1">
    <citation type="submission" date="2016-08" db="EMBL/GenBank/DDBJ databases">
        <title>Complete genome sequence of Fictibacillus arsenicus G25-54, a strain with toxicity to nematodes and a potential arsenic-resistance activity.</title>
        <authorList>
            <person name="Zheng Z."/>
        </authorList>
    </citation>
    <scope>NUCLEOTIDE SEQUENCE [LARGE SCALE GENOMIC DNA]</scope>
    <source>
        <strain evidence="2 3">G25-54</strain>
    </source>
</reference>
<dbReference type="InterPro" id="IPR013078">
    <property type="entry name" value="His_Pase_superF_clade-1"/>
</dbReference>
<dbReference type="GO" id="GO:0005829">
    <property type="term" value="C:cytosol"/>
    <property type="evidence" value="ECO:0007669"/>
    <property type="project" value="TreeGrafter"/>
</dbReference>
<name>A0A1B1Z190_9BACL</name>
<dbReference type="SUPFAM" id="SSF53254">
    <property type="entry name" value="Phosphoglycerate mutase-like"/>
    <property type="match status" value="1"/>
</dbReference>
<evidence type="ECO:0000313" key="2">
    <source>
        <dbReference type="EMBL" id="ANX11160.1"/>
    </source>
</evidence>
<dbReference type="EMBL" id="CP016761">
    <property type="protein sequence ID" value="ANX11160.1"/>
    <property type="molecule type" value="Genomic_DNA"/>
</dbReference>
<evidence type="ECO:0000256" key="1">
    <source>
        <dbReference type="ARBA" id="ARBA00022801"/>
    </source>
</evidence>
<protein>
    <recommendedName>
        <fullName evidence="4">Histidine phosphatase family protein</fullName>
    </recommendedName>
</protein>
<evidence type="ECO:0000313" key="3">
    <source>
        <dbReference type="Proteomes" id="UP000077412"/>
    </source>
</evidence>
<dbReference type="AlphaFoldDB" id="A0A1B1Z190"/>
<gene>
    <name evidence="2" type="ORF">ABE41_004015</name>
</gene>
<dbReference type="CDD" id="cd07067">
    <property type="entry name" value="HP_PGM_like"/>
    <property type="match status" value="1"/>
</dbReference>
<sequence length="179" mass="20684">MKIIAVRHCKATGQEIEAPLTEEGLQQAKELARFLKGYQFDCVISSPFKRAADTIKPYAELTHTKIKTDDRLSERILSTQTDPDWDWRSHLKRTYNEEHLKFPGGESTFEAKQRIQSLIHELKDAGHNSVLLVTHGNLMSLLINLYEPSFGFKEWELLNNPDVFMIDVQNNDVTNLWVK</sequence>
<dbReference type="SMART" id="SM00855">
    <property type="entry name" value="PGAM"/>
    <property type="match status" value="1"/>
</dbReference>
<proteinExistence type="predicted"/>
<dbReference type="GO" id="GO:0043456">
    <property type="term" value="P:regulation of pentose-phosphate shunt"/>
    <property type="evidence" value="ECO:0007669"/>
    <property type="project" value="TreeGrafter"/>
</dbReference>
<dbReference type="OrthoDB" id="512570at2"/>
<dbReference type="PANTHER" id="PTHR46517:SF1">
    <property type="entry name" value="FRUCTOSE-2,6-BISPHOSPHATASE TIGAR"/>
    <property type="match status" value="1"/>
</dbReference>
<dbReference type="PANTHER" id="PTHR46517">
    <property type="entry name" value="FRUCTOSE-2,6-BISPHOSPHATASE TIGAR"/>
    <property type="match status" value="1"/>
</dbReference>
<organism evidence="2 3">
    <name type="scientific">Fictibacillus arsenicus</name>
    <dbReference type="NCBI Taxonomy" id="255247"/>
    <lineage>
        <taxon>Bacteria</taxon>
        <taxon>Bacillati</taxon>
        <taxon>Bacillota</taxon>
        <taxon>Bacilli</taxon>
        <taxon>Bacillales</taxon>
        <taxon>Fictibacillaceae</taxon>
        <taxon>Fictibacillus</taxon>
    </lineage>
</organism>
<dbReference type="Pfam" id="PF00300">
    <property type="entry name" value="His_Phos_1"/>
    <property type="match status" value="1"/>
</dbReference>
<accession>A0A1B1Z190</accession>
<dbReference type="InterPro" id="IPR051695">
    <property type="entry name" value="Phosphoglycerate_Mutase"/>
</dbReference>
<dbReference type="GO" id="GO:0004331">
    <property type="term" value="F:fructose-2,6-bisphosphate 2-phosphatase activity"/>
    <property type="evidence" value="ECO:0007669"/>
    <property type="project" value="TreeGrafter"/>
</dbReference>
<dbReference type="GO" id="GO:0045820">
    <property type="term" value="P:negative regulation of glycolytic process"/>
    <property type="evidence" value="ECO:0007669"/>
    <property type="project" value="TreeGrafter"/>
</dbReference>
<keyword evidence="1" id="KW-0378">Hydrolase</keyword>
<dbReference type="RefSeq" id="WP_066286755.1">
    <property type="nucleotide sequence ID" value="NZ_CP016761.1"/>
</dbReference>
<dbReference type="Gene3D" id="3.40.50.1240">
    <property type="entry name" value="Phosphoglycerate mutase-like"/>
    <property type="match status" value="1"/>
</dbReference>
<keyword evidence="3" id="KW-1185">Reference proteome</keyword>